<dbReference type="PANTHER" id="PTHR42923:SF20">
    <property type="entry name" value="FLAVIN-CONTAINING AMINE OXIDASEDEHYDROGENASE"/>
    <property type="match status" value="1"/>
</dbReference>
<feature type="domain" description="Amine oxidase" evidence="1">
    <location>
        <begin position="10"/>
        <end position="290"/>
    </location>
</feature>
<gene>
    <name evidence="2" type="ORF">CEP50_09920</name>
</gene>
<proteinExistence type="predicted"/>
<dbReference type="InterPro" id="IPR036188">
    <property type="entry name" value="FAD/NAD-bd_sf"/>
</dbReference>
<accession>A0A2T0GWP3</accession>
<dbReference type="Pfam" id="PF01593">
    <property type="entry name" value="Amino_oxidase"/>
    <property type="match status" value="1"/>
</dbReference>
<dbReference type="RefSeq" id="WP_106113658.1">
    <property type="nucleotide sequence ID" value="NZ_PVSR01000013.1"/>
</dbReference>
<dbReference type="SUPFAM" id="SSF51905">
    <property type="entry name" value="FAD/NAD(P)-binding domain"/>
    <property type="match status" value="1"/>
</dbReference>
<comment type="caution">
    <text evidence="2">The sequence shown here is derived from an EMBL/GenBank/DDBJ whole genome shotgun (WGS) entry which is preliminary data.</text>
</comment>
<keyword evidence="3" id="KW-1185">Reference proteome</keyword>
<organism evidence="2 3">
    <name type="scientific">Actinopolyspora mortivallis</name>
    <dbReference type="NCBI Taxonomy" id="33906"/>
    <lineage>
        <taxon>Bacteria</taxon>
        <taxon>Bacillati</taxon>
        <taxon>Actinomycetota</taxon>
        <taxon>Actinomycetes</taxon>
        <taxon>Actinopolysporales</taxon>
        <taxon>Actinopolysporaceae</taxon>
        <taxon>Actinopolyspora</taxon>
    </lineage>
</organism>
<dbReference type="GO" id="GO:0016491">
    <property type="term" value="F:oxidoreductase activity"/>
    <property type="evidence" value="ECO:0007669"/>
    <property type="project" value="InterPro"/>
</dbReference>
<dbReference type="EMBL" id="PVSR01000013">
    <property type="protein sequence ID" value="PRW63507.1"/>
    <property type="molecule type" value="Genomic_DNA"/>
</dbReference>
<evidence type="ECO:0000313" key="3">
    <source>
        <dbReference type="Proteomes" id="UP000239352"/>
    </source>
</evidence>
<reference evidence="2 3" key="1">
    <citation type="submission" date="2018-03" db="EMBL/GenBank/DDBJ databases">
        <title>Actinopolyspora mortivallis from Sahara, screening for active biomolecules.</title>
        <authorList>
            <person name="Selama O."/>
            <person name="Wellington E.M.H."/>
            <person name="Hacene H."/>
        </authorList>
    </citation>
    <scope>NUCLEOTIDE SEQUENCE [LARGE SCALE GENOMIC DNA]</scope>
    <source>
        <strain evidence="2 3">M5A</strain>
    </source>
</reference>
<dbReference type="Gene3D" id="3.50.50.60">
    <property type="entry name" value="FAD/NAD(P)-binding domain"/>
    <property type="match status" value="1"/>
</dbReference>
<protein>
    <recommendedName>
        <fullName evidence="1">Amine oxidase domain-containing protein</fullName>
    </recommendedName>
</protein>
<dbReference type="InterPro" id="IPR050464">
    <property type="entry name" value="Zeta_carotene_desat/Oxidored"/>
</dbReference>
<evidence type="ECO:0000313" key="2">
    <source>
        <dbReference type="EMBL" id="PRW63507.1"/>
    </source>
</evidence>
<dbReference type="AlphaFoldDB" id="A0A2T0GWP3"/>
<dbReference type="PANTHER" id="PTHR42923">
    <property type="entry name" value="PROTOPORPHYRINOGEN OXIDASE"/>
    <property type="match status" value="1"/>
</dbReference>
<dbReference type="STRING" id="1050202.GCA_000384035_01460"/>
<dbReference type="InterPro" id="IPR002937">
    <property type="entry name" value="Amino_oxidase"/>
</dbReference>
<sequence>MRVGIIGGGISGLTAAWLLDDSIGTDLEGVTLFEQRHRLGGHAESVPVGDGFADLGAQHLAPEAFPTHTRLLRRLGLEEEPVAAPLSVTVLSGGRPLLVTPHPGLRPQPEGDEGGASLNHLGTFLARAADLENDPNAWQLPAEDVVEPLDVPDSFKREVLYPLMASFVGCSLEQARGLSFRAAVAFLVRNAPAEPTQPPPWVNLRSGVEGLATTLAEQLRNTRLRPGTEVVRVRPRDHGHEIVERSGVTHRVEHVVFATPPWAIPDMLDERAGSETARTLRRFRSVRAVVGIHRDPTYLPSATEYRSTNTVTVSEPHEGTGWAETSTWYRPITGEEMFKSWITHRQRQPTELVAAREYHHPVPTVDTVAAQSELDRMQGRNGTHFAGSWTVDVDSQESAVRSACSAVRRILPSAPRLALLTEQSGR</sequence>
<dbReference type="InParanoid" id="A0A2T0GWP3"/>
<dbReference type="Proteomes" id="UP000239352">
    <property type="component" value="Unassembled WGS sequence"/>
</dbReference>
<name>A0A2T0GWP3_ACTMO</name>
<evidence type="ECO:0000259" key="1">
    <source>
        <dbReference type="Pfam" id="PF01593"/>
    </source>
</evidence>